<dbReference type="CDD" id="cd02537">
    <property type="entry name" value="GT8_Glycogenin"/>
    <property type="match status" value="1"/>
</dbReference>
<accession>G4TNY3</accession>
<dbReference type="InParanoid" id="G4TNY3"/>
<evidence type="ECO:0000313" key="2">
    <source>
        <dbReference type="Proteomes" id="UP000007148"/>
    </source>
</evidence>
<dbReference type="STRING" id="1109443.G4TNY3"/>
<evidence type="ECO:0000313" key="1">
    <source>
        <dbReference type="EMBL" id="CCA73029.1"/>
    </source>
</evidence>
<proteinExistence type="predicted"/>
<comment type="caution">
    <text evidence="1">The sequence shown here is derived from an EMBL/GenBank/DDBJ whole genome shotgun (WGS) entry which is preliminary data.</text>
</comment>
<dbReference type="InterPro" id="IPR050587">
    <property type="entry name" value="GNT1/Glycosyltrans_8"/>
</dbReference>
<dbReference type="Gene3D" id="3.90.550.10">
    <property type="entry name" value="Spore Coat Polysaccharide Biosynthesis Protein SpsA, Chain A"/>
    <property type="match status" value="1"/>
</dbReference>
<dbReference type="PANTHER" id="PTHR11183">
    <property type="entry name" value="GLYCOGENIN SUBFAMILY MEMBER"/>
    <property type="match status" value="1"/>
</dbReference>
<gene>
    <name evidence="1" type="ORF">PIIN_06984</name>
</gene>
<reference evidence="1 2" key="1">
    <citation type="journal article" date="2011" name="PLoS Pathog.">
        <title>Endophytic Life Strategies Decoded by Genome and Transcriptome Analyses of the Mutualistic Root Symbiont Piriformospora indica.</title>
        <authorList>
            <person name="Zuccaro A."/>
            <person name="Lahrmann U."/>
            <person name="Guldener U."/>
            <person name="Langen G."/>
            <person name="Pfiffi S."/>
            <person name="Biedenkopf D."/>
            <person name="Wong P."/>
            <person name="Samans B."/>
            <person name="Grimm C."/>
            <person name="Basiewicz M."/>
            <person name="Murat C."/>
            <person name="Martin F."/>
            <person name="Kogel K.H."/>
        </authorList>
    </citation>
    <scope>NUCLEOTIDE SEQUENCE [LARGE SCALE GENOMIC DNA]</scope>
    <source>
        <strain evidence="1 2">DSM 11827</strain>
    </source>
</reference>
<dbReference type="SUPFAM" id="SSF53448">
    <property type="entry name" value="Nucleotide-diphospho-sugar transferases"/>
    <property type="match status" value="1"/>
</dbReference>
<keyword evidence="2" id="KW-1185">Reference proteome</keyword>
<dbReference type="HOGENOM" id="CLU_049943_0_0_1"/>
<dbReference type="InterPro" id="IPR029044">
    <property type="entry name" value="Nucleotide-diphossugar_trans"/>
</dbReference>
<dbReference type="Proteomes" id="UP000007148">
    <property type="component" value="Unassembled WGS sequence"/>
</dbReference>
<dbReference type="eggNOG" id="KOG1950">
    <property type="taxonomic scope" value="Eukaryota"/>
</dbReference>
<dbReference type="GO" id="GO:0016757">
    <property type="term" value="F:glycosyltransferase activity"/>
    <property type="evidence" value="ECO:0007669"/>
    <property type="project" value="InterPro"/>
</dbReference>
<dbReference type="FunCoup" id="G4TNY3">
    <property type="interactions" value="629"/>
</dbReference>
<dbReference type="OrthoDB" id="2014201at2759"/>
<dbReference type="Pfam" id="PF01501">
    <property type="entry name" value="Glyco_transf_8"/>
    <property type="match status" value="1"/>
</dbReference>
<sequence length="358" mass="41042">MYIPVICEDLGGTLNALSSTDCPFAFCHSAMGSRAYMTLLSRTSYLAGTLVLYHSLMATKPKYPFVVAVTDTLPQDAQETLKRFGIELVTVDLLILPASRFDPSKTEARFTDIWTKVRVFALEQFEKVVFLDSDMIVRRNMDEIFDLPITSNQVAAVHACACNPRKIPHYPKDWVPENCGYSQANYPDCLSTQPLQPNTPVPRPYHLLNSGMFLCRPSVELFNRMKKMLDTSPLVHTWKFCDQDLIGTFFGGGGEAPEGWGEITKEELGDQWMPLPYYYNALKTLRYIHSSFWKDDEIRAIHYILSDKPWFDRPTDDPSYEEPKRWWWKFYDSLISTLEESGRKDDVALLESLVGPKV</sequence>
<dbReference type="OMA" id="WRRTDQT"/>
<organism evidence="1 2">
    <name type="scientific">Serendipita indica (strain DSM 11827)</name>
    <name type="common">Root endophyte fungus</name>
    <name type="synonym">Piriformospora indica</name>
    <dbReference type="NCBI Taxonomy" id="1109443"/>
    <lineage>
        <taxon>Eukaryota</taxon>
        <taxon>Fungi</taxon>
        <taxon>Dikarya</taxon>
        <taxon>Basidiomycota</taxon>
        <taxon>Agaricomycotina</taxon>
        <taxon>Agaricomycetes</taxon>
        <taxon>Sebacinales</taxon>
        <taxon>Serendipitaceae</taxon>
        <taxon>Serendipita</taxon>
    </lineage>
</organism>
<dbReference type="AlphaFoldDB" id="G4TNY3"/>
<dbReference type="InterPro" id="IPR002495">
    <property type="entry name" value="Glyco_trans_8"/>
</dbReference>
<dbReference type="EMBL" id="CAFZ01000197">
    <property type="protein sequence ID" value="CCA73029.1"/>
    <property type="molecule type" value="Genomic_DNA"/>
</dbReference>
<name>G4TNY3_SERID</name>
<protein>
    <submittedName>
        <fullName evidence="1">Related to galactinol synthase</fullName>
    </submittedName>
</protein>